<reference evidence="1" key="2">
    <citation type="submission" date="2021-09" db="EMBL/GenBank/DDBJ databases">
        <authorList>
            <person name="Jia N."/>
            <person name="Wang J."/>
            <person name="Shi W."/>
            <person name="Du L."/>
            <person name="Sun Y."/>
            <person name="Zhan W."/>
            <person name="Jiang J."/>
            <person name="Wang Q."/>
            <person name="Zhang B."/>
            <person name="Ji P."/>
            <person name="Sakyi L.B."/>
            <person name="Cui X."/>
            <person name="Yuan T."/>
            <person name="Jiang B."/>
            <person name="Yang W."/>
            <person name="Lam T.T.-Y."/>
            <person name="Chang Q."/>
            <person name="Ding S."/>
            <person name="Wang X."/>
            <person name="Zhu J."/>
            <person name="Ruan X."/>
            <person name="Zhao L."/>
            <person name="Wei J."/>
            <person name="Que T."/>
            <person name="Du C."/>
            <person name="Cheng J."/>
            <person name="Dai P."/>
            <person name="Han X."/>
            <person name="Huang E."/>
            <person name="Gao Y."/>
            <person name="Liu J."/>
            <person name="Shao H."/>
            <person name="Ye R."/>
            <person name="Li L."/>
            <person name="Wei W."/>
            <person name="Wang X."/>
            <person name="Wang C."/>
            <person name="Huo Q."/>
            <person name="Li W."/>
            <person name="Guo W."/>
            <person name="Chen H."/>
            <person name="Chen S."/>
            <person name="Zhou L."/>
            <person name="Zhou L."/>
            <person name="Ni X."/>
            <person name="Tian J."/>
            <person name="Zhou Y."/>
            <person name="Sheng Y."/>
            <person name="Liu T."/>
            <person name="Pan Y."/>
            <person name="Xia L."/>
            <person name="Li J."/>
            <person name="Zhao F."/>
            <person name="Cao W."/>
        </authorList>
    </citation>
    <scope>NUCLEOTIDE SEQUENCE</scope>
    <source>
        <strain evidence="1">Rsan-2018</strain>
        <tissue evidence="1">Larvae</tissue>
    </source>
</reference>
<gene>
    <name evidence="1" type="ORF">HPB52_018353</name>
</gene>
<name>A0A9D4ST62_RHISA</name>
<protein>
    <recommendedName>
        <fullName evidence="3">Tick transposon</fullName>
    </recommendedName>
</protein>
<accession>A0A9D4ST62</accession>
<dbReference type="AlphaFoldDB" id="A0A9D4ST62"/>
<dbReference type="Proteomes" id="UP000821837">
    <property type="component" value="Unassembled WGS sequence"/>
</dbReference>
<sequence>MGVPPAKVEDTYQGLSKALKDNIIISPAPRNMHPLRNVERRKGRAATLLRRATELPGGSCFVDAAQYANSNSFAAVSINHRGSTVNAASARCPSSCAAEQVAIALALLDDKHEHIVT</sequence>
<proteinExistence type="predicted"/>
<keyword evidence="2" id="KW-1185">Reference proteome</keyword>
<evidence type="ECO:0008006" key="3">
    <source>
        <dbReference type="Google" id="ProtNLM"/>
    </source>
</evidence>
<evidence type="ECO:0000313" key="1">
    <source>
        <dbReference type="EMBL" id="KAH7944333.1"/>
    </source>
</evidence>
<evidence type="ECO:0000313" key="2">
    <source>
        <dbReference type="Proteomes" id="UP000821837"/>
    </source>
</evidence>
<reference evidence="1" key="1">
    <citation type="journal article" date="2020" name="Cell">
        <title>Large-Scale Comparative Analyses of Tick Genomes Elucidate Their Genetic Diversity and Vector Capacities.</title>
        <authorList>
            <consortium name="Tick Genome and Microbiome Consortium (TIGMIC)"/>
            <person name="Jia N."/>
            <person name="Wang J."/>
            <person name="Shi W."/>
            <person name="Du L."/>
            <person name="Sun Y."/>
            <person name="Zhan W."/>
            <person name="Jiang J.F."/>
            <person name="Wang Q."/>
            <person name="Zhang B."/>
            <person name="Ji P."/>
            <person name="Bell-Sakyi L."/>
            <person name="Cui X.M."/>
            <person name="Yuan T.T."/>
            <person name="Jiang B.G."/>
            <person name="Yang W.F."/>
            <person name="Lam T.T."/>
            <person name="Chang Q.C."/>
            <person name="Ding S.J."/>
            <person name="Wang X.J."/>
            <person name="Zhu J.G."/>
            <person name="Ruan X.D."/>
            <person name="Zhao L."/>
            <person name="Wei J.T."/>
            <person name="Ye R.Z."/>
            <person name="Que T.C."/>
            <person name="Du C.H."/>
            <person name="Zhou Y.H."/>
            <person name="Cheng J.X."/>
            <person name="Dai P.F."/>
            <person name="Guo W.B."/>
            <person name="Han X.H."/>
            <person name="Huang E.J."/>
            <person name="Li L.F."/>
            <person name="Wei W."/>
            <person name="Gao Y.C."/>
            <person name="Liu J.Z."/>
            <person name="Shao H.Z."/>
            <person name="Wang X."/>
            <person name="Wang C.C."/>
            <person name="Yang T.C."/>
            <person name="Huo Q.B."/>
            <person name="Li W."/>
            <person name="Chen H.Y."/>
            <person name="Chen S.E."/>
            <person name="Zhou L.G."/>
            <person name="Ni X.B."/>
            <person name="Tian J.H."/>
            <person name="Sheng Y."/>
            <person name="Liu T."/>
            <person name="Pan Y.S."/>
            <person name="Xia L.Y."/>
            <person name="Li J."/>
            <person name="Zhao F."/>
            <person name="Cao W.C."/>
        </authorList>
    </citation>
    <scope>NUCLEOTIDE SEQUENCE</scope>
    <source>
        <strain evidence="1">Rsan-2018</strain>
    </source>
</reference>
<organism evidence="1 2">
    <name type="scientific">Rhipicephalus sanguineus</name>
    <name type="common">Brown dog tick</name>
    <name type="synonym">Ixodes sanguineus</name>
    <dbReference type="NCBI Taxonomy" id="34632"/>
    <lineage>
        <taxon>Eukaryota</taxon>
        <taxon>Metazoa</taxon>
        <taxon>Ecdysozoa</taxon>
        <taxon>Arthropoda</taxon>
        <taxon>Chelicerata</taxon>
        <taxon>Arachnida</taxon>
        <taxon>Acari</taxon>
        <taxon>Parasitiformes</taxon>
        <taxon>Ixodida</taxon>
        <taxon>Ixodoidea</taxon>
        <taxon>Ixodidae</taxon>
        <taxon>Rhipicephalinae</taxon>
        <taxon>Rhipicephalus</taxon>
        <taxon>Rhipicephalus</taxon>
    </lineage>
</organism>
<comment type="caution">
    <text evidence="1">The sequence shown here is derived from an EMBL/GenBank/DDBJ whole genome shotgun (WGS) entry which is preliminary data.</text>
</comment>
<dbReference type="EMBL" id="JABSTV010001253">
    <property type="protein sequence ID" value="KAH7944333.1"/>
    <property type="molecule type" value="Genomic_DNA"/>
</dbReference>